<dbReference type="Gene3D" id="3.40.50.620">
    <property type="entry name" value="HUPs"/>
    <property type="match status" value="1"/>
</dbReference>
<evidence type="ECO:0000256" key="4">
    <source>
        <dbReference type="ARBA" id="ARBA00022630"/>
    </source>
</evidence>
<dbReference type="InterPro" id="IPR015864">
    <property type="entry name" value="FAD_synthase"/>
</dbReference>
<dbReference type="UniPathway" id="UPA00277">
    <property type="reaction ID" value="UER00407"/>
</dbReference>
<keyword evidence="12" id="KW-0511">Multifunctional enzyme</keyword>
<evidence type="ECO:0000256" key="10">
    <source>
        <dbReference type="ARBA" id="ARBA00022827"/>
    </source>
</evidence>
<keyword evidence="11 15" id="KW-0067">ATP-binding</keyword>
<dbReference type="GO" id="GO:0009398">
    <property type="term" value="P:FMN biosynthetic process"/>
    <property type="evidence" value="ECO:0007669"/>
    <property type="project" value="UniProtKB-UniRule"/>
</dbReference>
<dbReference type="InterPro" id="IPR015865">
    <property type="entry name" value="Riboflavin_kinase_bac/euk"/>
</dbReference>
<evidence type="ECO:0000256" key="2">
    <source>
        <dbReference type="ARBA" id="ARBA00004726"/>
    </source>
</evidence>
<dbReference type="SUPFAM" id="SSF52374">
    <property type="entry name" value="Nucleotidylyl transferase"/>
    <property type="match status" value="1"/>
</dbReference>
<comment type="catalytic activity">
    <reaction evidence="14 15">
        <text>FMN + ATP + H(+) = FAD + diphosphate</text>
        <dbReference type="Rhea" id="RHEA:17237"/>
        <dbReference type="ChEBI" id="CHEBI:15378"/>
        <dbReference type="ChEBI" id="CHEBI:30616"/>
        <dbReference type="ChEBI" id="CHEBI:33019"/>
        <dbReference type="ChEBI" id="CHEBI:57692"/>
        <dbReference type="ChEBI" id="CHEBI:58210"/>
        <dbReference type="EC" id="2.7.7.2"/>
    </reaction>
</comment>
<dbReference type="Proteomes" id="UP000187085">
    <property type="component" value="Unassembled WGS sequence"/>
</dbReference>
<dbReference type="GO" id="GO:0005524">
    <property type="term" value="F:ATP binding"/>
    <property type="evidence" value="ECO:0007669"/>
    <property type="project" value="UniProtKB-UniRule"/>
</dbReference>
<dbReference type="GO" id="GO:0006747">
    <property type="term" value="P:FAD biosynthetic process"/>
    <property type="evidence" value="ECO:0007669"/>
    <property type="project" value="UniProtKB-UniRule"/>
</dbReference>
<evidence type="ECO:0000256" key="12">
    <source>
        <dbReference type="ARBA" id="ARBA00023268"/>
    </source>
</evidence>
<comment type="catalytic activity">
    <reaction evidence="13 15">
        <text>riboflavin + ATP = FMN + ADP + H(+)</text>
        <dbReference type="Rhea" id="RHEA:14357"/>
        <dbReference type="ChEBI" id="CHEBI:15378"/>
        <dbReference type="ChEBI" id="CHEBI:30616"/>
        <dbReference type="ChEBI" id="CHEBI:57986"/>
        <dbReference type="ChEBI" id="CHEBI:58210"/>
        <dbReference type="ChEBI" id="CHEBI:456216"/>
        <dbReference type="EC" id="2.7.1.26"/>
    </reaction>
</comment>
<dbReference type="InterPro" id="IPR023465">
    <property type="entry name" value="Riboflavin_kinase_dom_sf"/>
</dbReference>
<accession>A0A1R1L9D6</accession>
<evidence type="ECO:0000313" key="18">
    <source>
        <dbReference type="Proteomes" id="UP000187085"/>
    </source>
</evidence>
<keyword evidence="10 15" id="KW-0274">FAD</keyword>
<dbReference type="NCBIfam" id="TIGR00083">
    <property type="entry name" value="ribF"/>
    <property type="match status" value="1"/>
</dbReference>
<evidence type="ECO:0000259" key="16">
    <source>
        <dbReference type="SMART" id="SM00904"/>
    </source>
</evidence>
<dbReference type="GO" id="GO:0009231">
    <property type="term" value="P:riboflavin biosynthetic process"/>
    <property type="evidence" value="ECO:0007669"/>
    <property type="project" value="InterPro"/>
</dbReference>
<dbReference type="SUPFAM" id="SSF82114">
    <property type="entry name" value="Riboflavin kinase-like"/>
    <property type="match status" value="1"/>
</dbReference>
<evidence type="ECO:0000256" key="3">
    <source>
        <dbReference type="ARBA" id="ARBA00005201"/>
    </source>
</evidence>
<name>A0A1R1L9D6_9MICC</name>
<dbReference type="Pfam" id="PF06574">
    <property type="entry name" value="FAD_syn"/>
    <property type="match status" value="1"/>
</dbReference>
<evidence type="ECO:0000256" key="7">
    <source>
        <dbReference type="ARBA" id="ARBA00022695"/>
    </source>
</evidence>
<organism evidence="17 18">
    <name type="scientific">Tersicoccus phoenicis</name>
    <dbReference type="NCBI Taxonomy" id="554083"/>
    <lineage>
        <taxon>Bacteria</taxon>
        <taxon>Bacillati</taxon>
        <taxon>Actinomycetota</taxon>
        <taxon>Actinomycetes</taxon>
        <taxon>Micrococcales</taxon>
        <taxon>Micrococcaceae</taxon>
        <taxon>Tersicoccus</taxon>
    </lineage>
</organism>
<keyword evidence="5 15" id="KW-0288">FMN</keyword>
<comment type="function">
    <text evidence="1">Catalyzes the phosphorylation of riboflavin to FMN followed by the adenylation of FMN to FAD.</text>
</comment>
<sequence>MQYFPGLAEVPAGFGPSVVTIGNFDGVHRGHQQVIAELVRQARDRGLPAVVVTFDPHPATVHRPESAPTLIMGLADRLEALADLGVDAVLVMHYTAELAQTTAEDFVTGVFLDTLGARAVVVGHDVRWGRGNAGDRALMERLGAAHDVDVTVIEEYQFGIGDPDDPADAGRERRCSSTWIREALDAGDVRTAATVLGRPHRVRGLVVHGAARGRALGFPTANLDPDAVGYIPADGVYAGWLVDARGDRWPAAISVGSNPTFEGVSRQVEAHVIDRPAGEDVDVFDLYDQRVAVEFVHRLRGMVAYAGVDALIEQMHLDIAATRTVLHGARTPGHAQRA</sequence>
<dbReference type="EC" id="2.7.1.26" evidence="15"/>
<keyword evidence="7 15" id="KW-0548">Nucleotidyltransferase</keyword>
<dbReference type="InterPro" id="IPR002606">
    <property type="entry name" value="Riboflavin_kinase_bac"/>
</dbReference>
<dbReference type="EC" id="2.7.7.2" evidence="15"/>
<dbReference type="InterPro" id="IPR014729">
    <property type="entry name" value="Rossmann-like_a/b/a_fold"/>
</dbReference>
<evidence type="ECO:0000256" key="5">
    <source>
        <dbReference type="ARBA" id="ARBA00022643"/>
    </source>
</evidence>
<dbReference type="AlphaFoldDB" id="A0A1R1L9D6"/>
<evidence type="ECO:0000256" key="9">
    <source>
        <dbReference type="ARBA" id="ARBA00022777"/>
    </source>
</evidence>
<dbReference type="RefSeq" id="WP_076704277.1">
    <property type="nucleotide sequence ID" value="NZ_MRDE01000064.1"/>
</dbReference>
<evidence type="ECO:0000256" key="15">
    <source>
        <dbReference type="PIRNR" id="PIRNR004491"/>
    </source>
</evidence>
<proteinExistence type="inferred from homology"/>
<reference evidence="17 18" key="1">
    <citation type="submission" date="2016-12" db="EMBL/GenBank/DDBJ databases">
        <title>Draft genome of Tersicoccus phoenicis 1P05MA.</title>
        <authorList>
            <person name="Nakajima Y."/>
            <person name="Yoshizawa S."/>
            <person name="Nakamura K."/>
            <person name="Ogura Y."/>
            <person name="Hayashi T."/>
            <person name="Kogure K."/>
        </authorList>
    </citation>
    <scope>NUCLEOTIDE SEQUENCE [LARGE SCALE GENOMIC DNA]</scope>
    <source>
        <strain evidence="17 18">1p05MA</strain>
    </source>
</reference>
<feature type="domain" description="Riboflavin kinase" evidence="16">
    <location>
        <begin position="195"/>
        <end position="327"/>
    </location>
</feature>
<dbReference type="UniPathway" id="UPA00276">
    <property type="reaction ID" value="UER00406"/>
</dbReference>
<evidence type="ECO:0000256" key="8">
    <source>
        <dbReference type="ARBA" id="ARBA00022741"/>
    </source>
</evidence>
<dbReference type="FunFam" id="2.40.30.30:FF:000003">
    <property type="entry name" value="Riboflavin biosynthesis protein"/>
    <property type="match status" value="1"/>
</dbReference>
<keyword evidence="6 15" id="KW-0808">Transferase</keyword>
<comment type="caution">
    <text evidence="17">The sequence shown here is derived from an EMBL/GenBank/DDBJ whole genome shotgun (WGS) entry which is preliminary data.</text>
</comment>
<evidence type="ECO:0000313" key="17">
    <source>
        <dbReference type="EMBL" id="OMH24150.1"/>
    </source>
</evidence>
<dbReference type="OrthoDB" id="9803667at2"/>
<evidence type="ECO:0000256" key="14">
    <source>
        <dbReference type="ARBA" id="ARBA00049494"/>
    </source>
</evidence>
<dbReference type="GO" id="GO:0003919">
    <property type="term" value="F:FMN adenylyltransferase activity"/>
    <property type="evidence" value="ECO:0007669"/>
    <property type="project" value="UniProtKB-UniRule"/>
</dbReference>
<dbReference type="FunFam" id="3.40.50.620:FF:000021">
    <property type="entry name" value="Riboflavin biosynthesis protein"/>
    <property type="match status" value="1"/>
</dbReference>
<evidence type="ECO:0000256" key="6">
    <source>
        <dbReference type="ARBA" id="ARBA00022679"/>
    </source>
</evidence>
<evidence type="ECO:0000256" key="11">
    <source>
        <dbReference type="ARBA" id="ARBA00022840"/>
    </source>
</evidence>
<keyword evidence="4 15" id="KW-0285">Flavoprotein</keyword>
<dbReference type="Pfam" id="PF01687">
    <property type="entry name" value="Flavokinase"/>
    <property type="match status" value="1"/>
</dbReference>
<evidence type="ECO:0000256" key="1">
    <source>
        <dbReference type="ARBA" id="ARBA00002121"/>
    </source>
</evidence>
<protein>
    <recommendedName>
        <fullName evidence="15">Riboflavin biosynthesis protein</fullName>
    </recommendedName>
    <domain>
        <recommendedName>
            <fullName evidence="15">Riboflavin kinase</fullName>
            <ecNumber evidence="15">2.7.1.26</ecNumber>
        </recommendedName>
        <alternativeName>
            <fullName evidence="15">Flavokinase</fullName>
        </alternativeName>
    </domain>
    <domain>
        <recommendedName>
            <fullName evidence="15">FMN adenylyltransferase</fullName>
            <ecNumber evidence="15">2.7.7.2</ecNumber>
        </recommendedName>
        <alternativeName>
            <fullName evidence="15">FAD pyrophosphorylase</fullName>
        </alternativeName>
        <alternativeName>
            <fullName evidence="15">FAD synthase</fullName>
        </alternativeName>
    </domain>
</protein>
<dbReference type="NCBIfam" id="NF004160">
    <property type="entry name" value="PRK05627.1-3"/>
    <property type="match status" value="1"/>
</dbReference>
<dbReference type="InterPro" id="IPR023468">
    <property type="entry name" value="Riboflavin_kinase"/>
</dbReference>
<dbReference type="PANTHER" id="PTHR22749">
    <property type="entry name" value="RIBOFLAVIN KINASE/FMN ADENYLYLTRANSFERASE"/>
    <property type="match status" value="1"/>
</dbReference>
<dbReference type="PANTHER" id="PTHR22749:SF6">
    <property type="entry name" value="RIBOFLAVIN KINASE"/>
    <property type="match status" value="1"/>
</dbReference>
<dbReference type="Gene3D" id="2.40.30.30">
    <property type="entry name" value="Riboflavin kinase-like"/>
    <property type="match status" value="1"/>
</dbReference>
<keyword evidence="9 15" id="KW-0418">Kinase</keyword>
<comment type="pathway">
    <text evidence="2 15">Cofactor biosynthesis; FAD biosynthesis; FAD from FMN: step 1/1.</text>
</comment>
<dbReference type="EMBL" id="MRDE01000064">
    <property type="protein sequence ID" value="OMH24150.1"/>
    <property type="molecule type" value="Genomic_DNA"/>
</dbReference>
<keyword evidence="18" id="KW-1185">Reference proteome</keyword>
<dbReference type="CDD" id="cd02064">
    <property type="entry name" value="FAD_synthetase_N"/>
    <property type="match status" value="1"/>
</dbReference>
<keyword evidence="8 15" id="KW-0547">Nucleotide-binding</keyword>
<dbReference type="PIRSF" id="PIRSF004491">
    <property type="entry name" value="FAD_Synth"/>
    <property type="match status" value="1"/>
</dbReference>
<dbReference type="STRING" id="554083.BKD30_09675"/>
<gene>
    <name evidence="17" type="ORF">BKD30_09675</name>
</gene>
<dbReference type="GO" id="GO:0008531">
    <property type="term" value="F:riboflavin kinase activity"/>
    <property type="evidence" value="ECO:0007669"/>
    <property type="project" value="UniProtKB-UniRule"/>
</dbReference>
<evidence type="ECO:0000256" key="13">
    <source>
        <dbReference type="ARBA" id="ARBA00047880"/>
    </source>
</evidence>
<comment type="pathway">
    <text evidence="3 15">Cofactor biosynthesis; FMN biosynthesis; FMN from riboflavin (ATP route): step 1/1.</text>
</comment>
<dbReference type="SMART" id="SM00904">
    <property type="entry name" value="Flavokinase"/>
    <property type="match status" value="1"/>
</dbReference>
<comment type="similarity">
    <text evidence="15">Belongs to the ribF family.</text>
</comment>